<dbReference type="GO" id="GO:0009245">
    <property type="term" value="P:lipid A biosynthetic process"/>
    <property type="evidence" value="ECO:0007669"/>
    <property type="project" value="UniProtKB-UniRule"/>
</dbReference>
<evidence type="ECO:0000256" key="8">
    <source>
        <dbReference type="ARBA" id="ARBA00022679"/>
    </source>
</evidence>
<proteinExistence type="inferred from homology"/>
<keyword evidence="9 11" id="KW-0443">Lipid metabolism</keyword>
<keyword evidence="5 11" id="KW-0444">Lipid biosynthesis</keyword>
<accession>A0A4R6UW72</accession>
<protein>
    <recommendedName>
        <fullName evidence="4 11">Lipid-A-disaccharide synthase</fullName>
        <ecNumber evidence="3 11">2.4.1.182</ecNumber>
    </recommendedName>
</protein>
<keyword evidence="13" id="KW-1185">Reference proteome</keyword>
<evidence type="ECO:0000313" key="13">
    <source>
        <dbReference type="Proteomes" id="UP000295375"/>
    </source>
</evidence>
<dbReference type="GO" id="GO:0008915">
    <property type="term" value="F:lipid-A-disaccharide synthase activity"/>
    <property type="evidence" value="ECO:0007669"/>
    <property type="project" value="UniProtKB-UniRule"/>
</dbReference>
<dbReference type="HAMAP" id="MF_00392">
    <property type="entry name" value="LpxB"/>
    <property type="match status" value="1"/>
</dbReference>
<evidence type="ECO:0000256" key="7">
    <source>
        <dbReference type="ARBA" id="ARBA00022676"/>
    </source>
</evidence>
<comment type="caution">
    <text evidence="12">The sequence shown here is derived from an EMBL/GenBank/DDBJ whole genome shotgun (WGS) entry which is preliminary data.</text>
</comment>
<evidence type="ECO:0000256" key="10">
    <source>
        <dbReference type="ARBA" id="ARBA00048975"/>
    </source>
</evidence>
<organism evidence="12 13">
    <name type="scientific">Permianibacter aggregans</name>
    <dbReference type="NCBI Taxonomy" id="1510150"/>
    <lineage>
        <taxon>Bacteria</taxon>
        <taxon>Pseudomonadati</taxon>
        <taxon>Pseudomonadota</taxon>
        <taxon>Gammaproteobacteria</taxon>
        <taxon>Pseudomonadales</taxon>
        <taxon>Pseudomonadaceae</taxon>
        <taxon>Permianibacter</taxon>
    </lineage>
</organism>
<dbReference type="RefSeq" id="WP_133587760.1">
    <property type="nucleotide sequence ID" value="NZ_CP037953.1"/>
</dbReference>
<dbReference type="EC" id="2.4.1.182" evidence="3 11"/>
<comment type="function">
    <text evidence="1 11">Condensation of UDP-2,3-diacylglucosamine and 2,3-diacylglucosamine-1-phosphate to form lipid A disaccharide, a precursor of lipid A, a phosphorylated glycolipid that anchors the lipopolysaccharide to the outer membrane of the cell.</text>
</comment>
<name>A0A4R6UW72_9GAMM</name>
<dbReference type="OrthoDB" id="9801642at2"/>
<evidence type="ECO:0000256" key="6">
    <source>
        <dbReference type="ARBA" id="ARBA00022556"/>
    </source>
</evidence>
<dbReference type="PANTHER" id="PTHR30372:SF4">
    <property type="entry name" value="LIPID-A-DISACCHARIDE SYNTHASE, MITOCHONDRIAL-RELATED"/>
    <property type="match status" value="1"/>
</dbReference>
<dbReference type="NCBIfam" id="TIGR00215">
    <property type="entry name" value="lpxB"/>
    <property type="match status" value="1"/>
</dbReference>
<evidence type="ECO:0000313" key="12">
    <source>
        <dbReference type="EMBL" id="TDQ50526.1"/>
    </source>
</evidence>
<reference evidence="12 13" key="1">
    <citation type="submission" date="2019-03" db="EMBL/GenBank/DDBJ databases">
        <title>Genomic Encyclopedia of Type Strains, Phase IV (KMG-IV): sequencing the most valuable type-strain genomes for metagenomic binning, comparative biology and taxonomic classification.</title>
        <authorList>
            <person name="Goeker M."/>
        </authorList>
    </citation>
    <scope>NUCLEOTIDE SEQUENCE [LARGE SCALE GENOMIC DNA]</scope>
    <source>
        <strain evidence="12 13">DSM 103792</strain>
    </source>
</reference>
<sequence length="387" mass="43288">MNAPIRIAVIAGEASGDILGASLLHALNKRLPTVQFEGIPGPRMQNEGCVELAPMERLSVMGIVAILKRLPELLRLRKRLRDHWLHRKPDVFVGIDAPEFNLKLEEFLRQGGVTTVHFVSPSVWAWRKKRIFQIKRAVDKMLILFPFEQTIYDTHEIPASFVGHPLADAYPITPDVAAARAELGIASDAKVLAVLPGSRGSELKFLSEPYIKAMQLLAKRDASMHFIVPLVNDKRRQQFEQALQTFGNVPNLHLVDGQSATVMTAADAVLLASGTATLEAMLLKKLMVVGYRVSGFSYFFFKRLLTIDRFSLPNLLADENLVPELMQHDCTPEKLAESVWRQLQLPEAEKHELINRYTAIHQTLRCNAGERAADAIVDLLQQKGVLP</sequence>
<evidence type="ECO:0000256" key="3">
    <source>
        <dbReference type="ARBA" id="ARBA00012687"/>
    </source>
</evidence>
<dbReference type="UniPathway" id="UPA00973"/>
<comment type="pathway">
    <text evidence="11">Bacterial outer membrane biogenesis; LPS lipid A biosynthesis.</text>
</comment>
<evidence type="ECO:0000256" key="2">
    <source>
        <dbReference type="ARBA" id="ARBA00007868"/>
    </source>
</evidence>
<dbReference type="EMBL" id="SNYM01000002">
    <property type="protein sequence ID" value="TDQ50526.1"/>
    <property type="molecule type" value="Genomic_DNA"/>
</dbReference>
<comment type="catalytic activity">
    <reaction evidence="10 11">
        <text>a lipid X + a UDP-2-N,3-O-bis[(3R)-3-hydroxyacyl]-alpha-D-glucosamine = a lipid A disaccharide + UDP + H(+)</text>
        <dbReference type="Rhea" id="RHEA:67828"/>
        <dbReference type="ChEBI" id="CHEBI:15378"/>
        <dbReference type="ChEBI" id="CHEBI:58223"/>
        <dbReference type="ChEBI" id="CHEBI:137748"/>
        <dbReference type="ChEBI" id="CHEBI:176338"/>
        <dbReference type="ChEBI" id="CHEBI:176343"/>
        <dbReference type="EC" id="2.4.1.182"/>
    </reaction>
</comment>
<dbReference type="InterPro" id="IPR003835">
    <property type="entry name" value="Glyco_trans_19"/>
</dbReference>
<dbReference type="Proteomes" id="UP000295375">
    <property type="component" value="Unassembled WGS sequence"/>
</dbReference>
<evidence type="ECO:0000256" key="4">
    <source>
        <dbReference type="ARBA" id="ARBA00020902"/>
    </source>
</evidence>
<dbReference type="PANTHER" id="PTHR30372">
    <property type="entry name" value="LIPID-A-DISACCHARIDE SYNTHASE"/>
    <property type="match status" value="1"/>
</dbReference>
<dbReference type="Pfam" id="PF02684">
    <property type="entry name" value="LpxB"/>
    <property type="match status" value="1"/>
</dbReference>
<evidence type="ECO:0000256" key="1">
    <source>
        <dbReference type="ARBA" id="ARBA00002056"/>
    </source>
</evidence>
<comment type="similarity">
    <text evidence="2 11">Belongs to the LpxB family.</text>
</comment>
<dbReference type="GO" id="GO:0005543">
    <property type="term" value="F:phospholipid binding"/>
    <property type="evidence" value="ECO:0007669"/>
    <property type="project" value="TreeGrafter"/>
</dbReference>
<dbReference type="SUPFAM" id="SSF53756">
    <property type="entry name" value="UDP-Glycosyltransferase/glycogen phosphorylase"/>
    <property type="match status" value="1"/>
</dbReference>
<evidence type="ECO:0000256" key="5">
    <source>
        <dbReference type="ARBA" id="ARBA00022516"/>
    </source>
</evidence>
<evidence type="ECO:0000256" key="9">
    <source>
        <dbReference type="ARBA" id="ARBA00023098"/>
    </source>
</evidence>
<evidence type="ECO:0000256" key="11">
    <source>
        <dbReference type="HAMAP-Rule" id="MF_00392"/>
    </source>
</evidence>
<dbReference type="GO" id="GO:0016020">
    <property type="term" value="C:membrane"/>
    <property type="evidence" value="ECO:0007669"/>
    <property type="project" value="GOC"/>
</dbReference>
<keyword evidence="7 11" id="KW-0328">Glycosyltransferase</keyword>
<gene>
    <name evidence="11" type="primary">lpxB</name>
    <name evidence="12" type="ORF">EV696_102208</name>
</gene>
<dbReference type="AlphaFoldDB" id="A0A4R6UW72"/>
<keyword evidence="8 11" id="KW-0808">Transferase</keyword>
<keyword evidence="6 11" id="KW-0441">Lipid A biosynthesis</keyword>